<evidence type="ECO:0000313" key="2">
    <source>
        <dbReference type="Proteomes" id="UP001596527"/>
    </source>
</evidence>
<dbReference type="InterPro" id="IPR041720">
    <property type="entry name" value="FbaB-like"/>
</dbReference>
<dbReference type="PANTHER" id="PTHR47916">
    <property type="entry name" value="FRUCTOSE-BISPHOSPHATE ALDOLASE CLASS 1"/>
    <property type="match status" value="1"/>
</dbReference>
<sequence>MSGISMRLGQIFDESSGRAFVVAFDHGQALPIPAGLGDPVALMRRILAGGPEAVLVTGGMLAQTQDLFAHRKAPVAILRADWTTLDPRMQTELGERYRTLIEPREALALGAGAVCLYLIGWPEDGGMFADNVAAVASYVQRAHALGLPVIVEATLWGRRNADQKDPEGLRQMCRIAAELGADAIKTEFVGDVEAERVLIEEAGDVPVLTLGGAAASDEQVARAARDAIAAGARGLIFGRNVWQVPDMEATMARLSGIVHA</sequence>
<dbReference type="RefSeq" id="WP_291500819.1">
    <property type="nucleotide sequence ID" value="NZ_JBHTEF010000001.1"/>
</dbReference>
<dbReference type="Pfam" id="PF01791">
    <property type="entry name" value="DeoC"/>
    <property type="match status" value="1"/>
</dbReference>
<dbReference type="SMART" id="SM01133">
    <property type="entry name" value="DeoC"/>
    <property type="match status" value="1"/>
</dbReference>
<dbReference type="Proteomes" id="UP001596527">
    <property type="component" value="Unassembled WGS sequence"/>
</dbReference>
<dbReference type="PIRSF" id="PIRSF038992">
    <property type="entry name" value="Aldolase_Ia"/>
    <property type="match status" value="1"/>
</dbReference>
<organism evidence="1 2">
    <name type="scientific">Schaalia naturae</name>
    <dbReference type="NCBI Taxonomy" id="635203"/>
    <lineage>
        <taxon>Bacteria</taxon>
        <taxon>Bacillati</taxon>
        <taxon>Actinomycetota</taxon>
        <taxon>Actinomycetes</taxon>
        <taxon>Actinomycetales</taxon>
        <taxon>Actinomycetaceae</taxon>
        <taxon>Schaalia</taxon>
    </lineage>
</organism>
<reference evidence="2" key="1">
    <citation type="journal article" date="2019" name="Int. J. Syst. Evol. Microbiol.">
        <title>The Global Catalogue of Microorganisms (GCM) 10K type strain sequencing project: providing services to taxonomists for standard genome sequencing and annotation.</title>
        <authorList>
            <consortium name="The Broad Institute Genomics Platform"/>
            <consortium name="The Broad Institute Genome Sequencing Center for Infectious Disease"/>
            <person name="Wu L."/>
            <person name="Ma J."/>
        </authorList>
    </citation>
    <scope>NUCLEOTIDE SEQUENCE [LARGE SCALE GENOMIC DNA]</scope>
    <source>
        <strain evidence="2">CCUG 56698</strain>
    </source>
</reference>
<comment type="caution">
    <text evidence="1">The sequence shown here is derived from an EMBL/GenBank/DDBJ whole genome shotgun (WGS) entry which is preliminary data.</text>
</comment>
<evidence type="ECO:0000313" key="1">
    <source>
        <dbReference type="EMBL" id="MFC7580039.1"/>
    </source>
</evidence>
<dbReference type="InterPro" id="IPR013785">
    <property type="entry name" value="Aldolase_TIM"/>
</dbReference>
<accession>A0ABW2SJM0</accession>
<dbReference type="InterPro" id="IPR050456">
    <property type="entry name" value="DeoC/FbaB_aldolase"/>
</dbReference>
<dbReference type="PANTHER" id="PTHR47916:SF1">
    <property type="entry name" value="3-HYDROXY-5-PHOSPHONOOXYPENTANE-2,4-DIONE THIOLASE"/>
    <property type="match status" value="1"/>
</dbReference>
<keyword evidence="2" id="KW-1185">Reference proteome</keyword>
<dbReference type="EMBL" id="JBHTEF010000001">
    <property type="protein sequence ID" value="MFC7580039.1"/>
    <property type="molecule type" value="Genomic_DNA"/>
</dbReference>
<gene>
    <name evidence="1" type="ORF">ACFQWG_02195</name>
</gene>
<dbReference type="InterPro" id="IPR002915">
    <property type="entry name" value="DeoC/FbaB/LacD_aldolase"/>
</dbReference>
<proteinExistence type="predicted"/>
<protein>
    <submittedName>
        <fullName evidence="1">Class I fructose-bisphosphate aldolase</fullName>
    </submittedName>
</protein>
<name>A0ABW2SJM0_9ACTO</name>
<dbReference type="SUPFAM" id="SSF51569">
    <property type="entry name" value="Aldolase"/>
    <property type="match status" value="1"/>
</dbReference>
<dbReference type="Gene3D" id="3.20.20.70">
    <property type="entry name" value="Aldolase class I"/>
    <property type="match status" value="1"/>
</dbReference>